<evidence type="ECO:0000256" key="5">
    <source>
        <dbReference type="ARBA" id="ARBA00022833"/>
    </source>
</evidence>
<dbReference type="FunFam" id="3.30.160.60:FF:000446">
    <property type="entry name" value="Zinc finger protein"/>
    <property type="match status" value="1"/>
</dbReference>
<evidence type="ECO:0000313" key="11">
    <source>
        <dbReference type="Proteomes" id="UP001140011"/>
    </source>
</evidence>
<dbReference type="SUPFAM" id="SSF57667">
    <property type="entry name" value="beta-beta-alpha zinc fingers"/>
    <property type="match status" value="2"/>
</dbReference>
<dbReference type="SMART" id="SM00355">
    <property type="entry name" value="ZnF_C2H2"/>
    <property type="match status" value="3"/>
</dbReference>
<dbReference type="OrthoDB" id="8922241at2759"/>
<feature type="domain" description="C2H2-type" evidence="9">
    <location>
        <begin position="523"/>
        <end position="550"/>
    </location>
</feature>
<organism evidence="10 11">
    <name type="scientific">Coemansia pectinata</name>
    <dbReference type="NCBI Taxonomy" id="1052879"/>
    <lineage>
        <taxon>Eukaryota</taxon>
        <taxon>Fungi</taxon>
        <taxon>Fungi incertae sedis</taxon>
        <taxon>Zoopagomycota</taxon>
        <taxon>Kickxellomycotina</taxon>
        <taxon>Kickxellomycetes</taxon>
        <taxon>Kickxellales</taxon>
        <taxon>Kickxellaceae</taxon>
        <taxon>Coemansia</taxon>
    </lineage>
</organism>
<keyword evidence="3" id="KW-0677">Repeat</keyword>
<evidence type="ECO:0000256" key="2">
    <source>
        <dbReference type="ARBA" id="ARBA00022723"/>
    </source>
</evidence>
<dbReference type="Pfam" id="PF00096">
    <property type="entry name" value="zf-C2H2"/>
    <property type="match status" value="3"/>
</dbReference>
<dbReference type="EMBL" id="JANBUH010000234">
    <property type="protein sequence ID" value="KAJ2752931.1"/>
    <property type="molecule type" value="Genomic_DNA"/>
</dbReference>
<dbReference type="PANTHER" id="PTHR24394">
    <property type="entry name" value="ZINC FINGER PROTEIN"/>
    <property type="match status" value="1"/>
</dbReference>
<dbReference type="AlphaFoldDB" id="A0A9W8GTM0"/>
<comment type="subcellular location">
    <subcellularLocation>
        <location evidence="1">Nucleus</location>
    </subcellularLocation>
</comment>
<keyword evidence="4 7" id="KW-0863">Zinc-finger</keyword>
<feature type="compositionally biased region" description="Polar residues" evidence="8">
    <location>
        <begin position="9"/>
        <end position="20"/>
    </location>
</feature>
<keyword evidence="5" id="KW-0862">Zinc</keyword>
<evidence type="ECO:0000256" key="3">
    <source>
        <dbReference type="ARBA" id="ARBA00022737"/>
    </source>
</evidence>
<evidence type="ECO:0000259" key="9">
    <source>
        <dbReference type="PROSITE" id="PS50157"/>
    </source>
</evidence>
<evidence type="ECO:0000256" key="6">
    <source>
        <dbReference type="ARBA" id="ARBA00023242"/>
    </source>
</evidence>
<dbReference type="GO" id="GO:0000981">
    <property type="term" value="F:DNA-binding transcription factor activity, RNA polymerase II-specific"/>
    <property type="evidence" value="ECO:0007669"/>
    <property type="project" value="TreeGrafter"/>
</dbReference>
<keyword evidence="2" id="KW-0479">Metal-binding</keyword>
<feature type="domain" description="C2H2-type" evidence="9">
    <location>
        <begin position="551"/>
        <end position="578"/>
    </location>
</feature>
<feature type="domain" description="C2H2-type" evidence="9">
    <location>
        <begin position="491"/>
        <end position="518"/>
    </location>
</feature>
<dbReference type="PANTHER" id="PTHR24394:SF53">
    <property type="entry name" value="ZINC FINGER AND BTB DOMAIN CONTAINING 2"/>
    <property type="match status" value="1"/>
</dbReference>
<dbReference type="PROSITE" id="PS00028">
    <property type="entry name" value="ZINC_FINGER_C2H2_1"/>
    <property type="match status" value="3"/>
</dbReference>
<evidence type="ECO:0000256" key="4">
    <source>
        <dbReference type="ARBA" id="ARBA00022771"/>
    </source>
</evidence>
<gene>
    <name evidence="10" type="ORF">GGI19_003489</name>
</gene>
<comment type="caution">
    <text evidence="10">The sequence shown here is derived from an EMBL/GenBank/DDBJ whole genome shotgun (WGS) entry which is preliminary data.</text>
</comment>
<protein>
    <recommendedName>
        <fullName evidence="9">C2H2-type domain-containing protein</fullName>
    </recommendedName>
</protein>
<evidence type="ECO:0000256" key="1">
    <source>
        <dbReference type="ARBA" id="ARBA00004123"/>
    </source>
</evidence>
<dbReference type="InterPro" id="IPR036236">
    <property type="entry name" value="Znf_C2H2_sf"/>
</dbReference>
<dbReference type="Gene3D" id="3.30.160.60">
    <property type="entry name" value="Classic Zinc Finger"/>
    <property type="match status" value="2"/>
</dbReference>
<accession>A0A9W8GTM0</accession>
<sequence>MLSPVGLSSRDSVGSRTDSQCSLEQQRQFLLNEHTPSAFYATATTVEGRFPTTCHSADSDTDILTFNTNSYNIQPTTKTTTTTTATSSNINSANNYSYSNFENFNSNNSTTTTTAKDKTFTVNCNKTSSNNYTTTSSNLFGSRNMCHSSFDNQAQPSVSPADLLLNTLLATGDCTLEYQTPSVAQPPRHASTSRSLPDLQFVADLFGAPMLSDLNSTEDFVEYQASASAPVSPTHQQQFSGPDSALAYSAMYSEPPAMPYFDVQGSAYDSFLNTPANFEYFASPNVNIAGSSQGVLSDGHKLFAPLDEFAAKDPMATSSWSSNDLLGDLVNTYPGLHLDLVHALVNSISPTMAYQPVGASASSSIVPTLVTQAQSLAEVQFNNTEAGDALLVDTLLGLLSPTADVAETPMLYDAMTASPAMLELFSSLSSPATTSMAAAPVFTVPHLPDSVASDEDDVPLLKRKRCSDEHVSDSGSLRQQTSEEPAKKRMFYCDICNHGFSRQYNLDKHKLTHDPKSKAARPFACMHCSRTFTRKHDLTRHQVLHDASDAIKCTLCSRAFARQDVLERHMLAIHKDKA</sequence>
<evidence type="ECO:0000256" key="8">
    <source>
        <dbReference type="SAM" id="MobiDB-lite"/>
    </source>
</evidence>
<keyword evidence="6" id="KW-0539">Nucleus</keyword>
<reference evidence="10" key="1">
    <citation type="submission" date="2022-07" db="EMBL/GenBank/DDBJ databases">
        <title>Phylogenomic reconstructions and comparative analyses of Kickxellomycotina fungi.</title>
        <authorList>
            <person name="Reynolds N.K."/>
            <person name="Stajich J.E."/>
            <person name="Barry K."/>
            <person name="Grigoriev I.V."/>
            <person name="Crous P."/>
            <person name="Smith M.E."/>
        </authorList>
    </citation>
    <scope>NUCLEOTIDE SEQUENCE</scope>
    <source>
        <strain evidence="10">BCRC 34297</strain>
    </source>
</reference>
<dbReference type="PROSITE" id="PS50157">
    <property type="entry name" value="ZINC_FINGER_C2H2_2"/>
    <property type="match status" value="3"/>
</dbReference>
<dbReference type="GO" id="GO:0005634">
    <property type="term" value="C:nucleus"/>
    <property type="evidence" value="ECO:0007669"/>
    <property type="project" value="UniProtKB-SubCell"/>
</dbReference>
<evidence type="ECO:0000313" key="10">
    <source>
        <dbReference type="EMBL" id="KAJ2752931.1"/>
    </source>
</evidence>
<keyword evidence="11" id="KW-1185">Reference proteome</keyword>
<evidence type="ECO:0000256" key="7">
    <source>
        <dbReference type="PROSITE-ProRule" id="PRU00042"/>
    </source>
</evidence>
<dbReference type="InterPro" id="IPR013087">
    <property type="entry name" value="Znf_C2H2_type"/>
</dbReference>
<name>A0A9W8GTM0_9FUNG</name>
<dbReference type="Proteomes" id="UP001140011">
    <property type="component" value="Unassembled WGS sequence"/>
</dbReference>
<dbReference type="GO" id="GO:0008270">
    <property type="term" value="F:zinc ion binding"/>
    <property type="evidence" value="ECO:0007669"/>
    <property type="project" value="UniProtKB-KW"/>
</dbReference>
<proteinExistence type="predicted"/>
<feature type="region of interest" description="Disordered" evidence="8">
    <location>
        <begin position="1"/>
        <end position="20"/>
    </location>
</feature>